<organism evidence="5">
    <name type="scientific">mine drainage metagenome</name>
    <dbReference type="NCBI Taxonomy" id="410659"/>
    <lineage>
        <taxon>unclassified sequences</taxon>
        <taxon>metagenomes</taxon>
        <taxon>ecological metagenomes</taxon>
    </lineage>
</organism>
<protein>
    <submittedName>
        <fullName evidence="5">FeS cluster insertion</fullName>
    </submittedName>
</protein>
<gene>
    <name evidence="5" type="ORF">B1B_01544</name>
</gene>
<dbReference type="InterPro" id="IPR016092">
    <property type="entry name" value="ATAP"/>
</dbReference>
<keyword evidence="1" id="KW-0479">Metal-binding</keyword>
<reference evidence="5" key="2">
    <citation type="journal article" date="2014" name="ISME J.">
        <title>Microbial stratification in low pH oxic and suboxic macroscopic growths along an acid mine drainage.</title>
        <authorList>
            <person name="Mendez-Garcia C."/>
            <person name="Mesa V."/>
            <person name="Sprenger R.R."/>
            <person name="Richter M."/>
            <person name="Diez M.S."/>
            <person name="Solano J."/>
            <person name="Bargiela R."/>
            <person name="Golyshina O.V."/>
            <person name="Manteca A."/>
            <person name="Ramos J.L."/>
            <person name="Gallego J.R."/>
            <person name="Llorente I."/>
            <person name="Martins Dos Santos V.A."/>
            <person name="Jensen O.N."/>
            <person name="Pelaez A.I."/>
            <person name="Sanchez J."/>
            <person name="Ferrer M."/>
        </authorList>
    </citation>
    <scope>NUCLEOTIDE SEQUENCE</scope>
</reference>
<evidence type="ECO:0000256" key="2">
    <source>
        <dbReference type="ARBA" id="ARBA00023004"/>
    </source>
</evidence>
<dbReference type="NCBIfam" id="NF010147">
    <property type="entry name" value="PRK13623.1"/>
    <property type="match status" value="1"/>
</dbReference>
<dbReference type="InterPro" id="IPR023063">
    <property type="entry name" value="ErpA_proteobact"/>
</dbReference>
<sequence>MASVETVTSEVIFTEAAAHRVAALMQEEGRDDLMLRVYVNGGGCSGFQYGFSFEADAQEDDLRVVQDGVVLLIDPMSLQYLRHAEIDYSADAAGEQFIIRNPNAVTTCGCGSSFTV</sequence>
<feature type="domain" description="Core" evidence="4">
    <location>
        <begin position="11"/>
        <end position="111"/>
    </location>
</feature>
<dbReference type="SUPFAM" id="SSF89360">
    <property type="entry name" value="HesB-like domain"/>
    <property type="match status" value="1"/>
</dbReference>
<dbReference type="InterPro" id="IPR035903">
    <property type="entry name" value="HesB-like_dom_sf"/>
</dbReference>
<dbReference type="Gene3D" id="2.60.300.12">
    <property type="entry name" value="HesB-like domain"/>
    <property type="match status" value="1"/>
</dbReference>
<dbReference type="PANTHER" id="PTHR43011:SF1">
    <property type="entry name" value="IRON-SULFUR CLUSTER ASSEMBLY 2 HOMOLOG, MITOCHONDRIAL"/>
    <property type="match status" value="1"/>
</dbReference>
<dbReference type="NCBIfam" id="TIGR00049">
    <property type="entry name" value="iron-sulfur cluster assembly accessory protein"/>
    <property type="match status" value="1"/>
</dbReference>
<dbReference type="Pfam" id="PF01521">
    <property type="entry name" value="Fe-S_biosyn"/>
    <property type="match status" value="1"/>
</dbReference>
<evidence type="ECO:0000256" key="3">
    <source>
        <dbReference type="ARBA" id="ARBA00023014"/>
    </source>
</evidence>
<evidence type="ECO:0000259" key="4">
    <source>
        <dbReference type="Pfam" id="PF01521"/>
    </source>
</evidence>
<dbReference type="GO" id="GO:0005506">
    <property type="term" value="F:iron ion binding"/>
    <property type="evidence" value="ECO:0007669"/>
    <property type="project" value="TreeGrafter"/>
</dbReference>
<reference evidence="5" key="1">
    <citation type="submission" date="2013-08" db="EMBL/GenBank/DDBJ databases">
        <authorList>
            <person name="Mendez C."/>
            <person name="Richter M."/>
            <person name="Ferrer M."/>
            <person name="Sanchez J."/>
        </authorList>
    </citation>
    <scope>NUCLEOTIDE SEQUENCE</scope>
</reference>
<dbReference type="EMBL" id="AUZY01001006">
    <property type="protein sequence ID" value="EQD76669.1"/>
    <property type="molecule type" value="Genomic_DNA"/>
</dbReference>
<dbReference type="FunFam" id="2.60.300.12:FF:000002">
    <property type="entry name" value="Iron-sulfur cluster insertion protein ErpA"/>
    <property type="match status" value="1"/>
</dbReference>
<evidence type="ECO:0000256" key="1">
    <source>
        <dbReference type="ARBA" id="ARBA00022723"/>
    </source>
</evidence>
<proteinExistence type="inferred from homology"/>
<dbReference type="AlphaFoldDB" id="T1D595"/>
<dbReference type="PROSITE" id="PS01152">
    <property type="entry name" value="HESB"/>
    <property type="match status" value="1"/>
</dbReference>
<keyword evidence="3" id="KW-0411">Iron-sulfur</keyword>
<dbReference type="GO" id="GO:0016226">
    <property type="term" value="P:iron-sulfur cluster assembly"/>
    <property type="evidence" value="ECO:0007669"/>
    <property type="project" value="InterPro"/>
</dbReference>
<evidence type="ECO:0000313" key="5">
    <source>
        <dbReference type="EMBL" id="EQD76669.1"/>
    </source>
</evidence>
<keyword evidence="2" id="KW-0408">Iron</keyword>
<dbReference type="InterPro" id="IPR017870">
    <property type="entry name" value="FeS_cluster_insertion_CS"/>
</dbReference>
<name>T1D595_9ZZZZ</name>
<comment type="caution">
    <text evidence="5">The sequence shown here is derived from an EMBL/GenBank/DDBJ whole genome shotgun (WGS) entry which is preliminary data.</text>
</comment>
<dbReference type="GO" id="GO:0051537">
    <property type="term" value="F:2 iron, 2 sulfur cluster binding"/>
    <property type="evidence" value="ECO:0007669"/>
    <property type="project" value="TreeGrafter"/>
</dbReference>
<accession>T1D595</accession>
<dbReference type="GO" id="GO:0051539">
    <property type="term" value="F:4 iron, 4 sulfur cluster binding"/>
    <property type="evidence" value="ECO:0007669"/>
    <property type="project" value="TreeGrafter"/>
</dbReference>
<dbReference type="PANTHER" id="PTHR43011">
    <property type="entry name" value="IRON-SULFUR CLUSTER ASSEMBLY 2 HOMOLOG, MITOCHONDRIAL"/>
    <property type="match status" value="1"/>
</dbReference>
<dbReference type="HAMAP" id="MF_01380">
    <property type="entry name" value="Fe_S_insert_ErpA"/>
    <property type="match status" value="1"/>
</dbReference>
<dbReference type="InterPro" id="IPR000361">
    <property type="entry name" value="ATAP_core_dom"/>
</dbReference>